<organism evidence="2 3">
    <name type="scientific">Saccharata proteae CBS 121410</name>
    <dbReference type="NCBI Taxonomy" id="1314787"/>
    <lineage>
        <taxon>Eukaryota</taxon>
        <taxon>Fungi</taxon>
        <taxon>Dikarya</taxon>
        <taxon>Ascomycota</taxon>
        <taxon>Pezizomycotina</taxon>
        <taxon>Dothideomycetes</taxon>
        <taxon>Dothideomycetes incertae sedis</taxon>
        <taxon>Botryosphaeriales</taxon>
        <taxon>Saccharataceae</taxon>
        <taxon>Saccharata</taxon>
    </lineage>
</organism>
<dbReference type="InterPro" id="IPR025202">
    <property type="entry name" value="PLD-like_dom"/>
</dbReference>
<feature type="domain" description="PLD phosphodiesterase" evidence="1">
    <location>
        <begin position="509"/>
        <end position="536"/>
    </location>
</feature>
<keyword evidence="3" id="KW-1185">Reference proteome</keyword>
<proteinExistence type="predicted"/>
<sequence length="617" mass="68169">MAYSLSKRIYNLCHAPETVSSLLAKDPELAPSEASKQIFGSHGDLERARQCGNFGDTRPSELFLRVWHDALCALEHDPLEGVVSPPLMGSTGVIPLTVIGPLPDICRHMSNLIARAEHEVFLATNYWKESDASTLITDSLKELSVRAGSRGQKVVVKLIFDRGSPKQVFDNHLKVNGKDRAAKGVGIPAPEEIPNVDLEVVNYHRPVLGTFHSKFMVVDRKFAVACSNNIQDNDNLEMMTHIEGPIVDALYDMSLISWHNKLEPPLPLLGITEAESKIKSTMQEPSFQALLDESGFFRPKTVVELNSADARMKEHRAGDPHYDPNIAAEIARGQSVLTPVKGERLMEVVADHLNRSTHQSLRATAPDCAPEDNMTPFIPHAVPAPFPVALVNRKPWGALNHSCVNTPQNEAWLSAIRHATRSIFIQSPDINAEPLIPALLQAVRRGVEVTLWACLGYNDSGELLPFQGGTNEMVSNSMYKELQEEEKRLLNVCWYVAKDQTVPLHNKFKKRSCHIKLLIVDEHIGIQGSGNQDTQSWYHSQEVNILIDSPSTCGEWLAALKRNQNTHIYGRVSQEDGIWRDSEGKEAEGAIGVNPGSFAWAKGVVGAVNRARGTGGF</sequence>
<dbReference type="InterPro" id="IPR001736">
    <property type="entry name" value="PLipase_D/transphosphatidylase"/>
</dbReference>
<gene>
    <name evidence="2" type="ORF">K490DRAFT_72231</name>
</gene>
<dbReference type="CDD" id="cd00138">
    <property type="entry name" value="PLDc_SF"/>
    <property type="match status" value="2"/>
</dbReference>
<dbReference type="PANTHER" id="PTHR21248:SF22">
    <property type="entry name" value="PHOSPHOLIPASE D"/>
    <property type="match status" value="1"/>
</dbReference>
<feature type="domain" description="PLD phosphodiesterase" evidence="1">
    <location>
        <begin position="207"/>
        <end position="234"/>
    </location>
</feature>
<dbReference type="AlphaFoldDB" id="A0A6A5YDP6"/>
<evidence type="ECO:0000313" key="2">
    <source>
        <dbReference type="EMBL" id="KAF2089467.1"/>
    </source>
</evidence>
<dbReference type="OrthoDB" id="9997422at2759"/>
<accession>A0A6A5YDP6</accession>
<dbReference type="Proteomes" id="UP000799776">
    <property type="component" value="Unassembled WGS sequence"/>
</dbReference>
<dbReference type="Gene3D" id="3.30.870.10">
    <property type="entry name" value="Endonuclease Chain A"/>
    <property type="match status" value="2"/>
</dbReference>
<name>A0A6A5YDP6_9PEZI</name>
<dbReference type="EMBL" id="ML978714">
    <property type="protein sequence ID" value="KAF2089467.1"/>
    <property type="molecule type" value="Genomic_DNA"/>
</dbReference>
<reference evidence="2" key="1">
    <citation type="journal article" date="2020" name="Stud. Mycol.">
        <title>101 Dothideomycetes genomes: a test case for predicting lifestyles and emergence of pathogens.</title>
        <authorList>
            <person name="Haridas S."/>
            <person name="Albert R."/>
            <person name="Binder M."/>
            <person name="Bloem J."/>
            <person name="Labutti K."/>
            <person name="Salamov A."/>
            <person name="Andreopoulos B."/>
            <person name="Baker S."/>
            <person name="Barry K."/>
            <person name="Bills G."/>
            <person name="Bluhm B."/>
            <person name="Cannon C."/>
            <person name="Castanera R."/>
            <person name="Culley D."/>
            <person name="Daum C."/>
            <person name="Ezra D."/>
            <person name="Gonzalez J."/>
            <person name="Henrissat B."/>
            <person name="Kuo A."/>
            <person name="Liang C."/>
            <person name="Lipzen A."/>
            <person name="Lutzoni F."/>
            <person name="Magnuson J."/>
            <person name="Mondo S."/>
            <person name="Nolan M."/>
            <person name="Ohm R."/>
            <person name="Pangilinan J."/>
            <person name="Park H.-J."/>
            <person name="Ramirez L."/>
            <person name="Alfaro M."/>
            <person name="Sun H."/>
            <person name="Tritt A."/>
            <person name="Yoshinaga Y."/>
            <person name="Zwiers L.-H."/>
            <person name="Turgeon B."/>
            <person name="Goodwin S."/>
            <person name="Spatafora J."/>
            <person name="Crous P."/>
            <person name="Grigoriev I."/>
        </authorList>
    </citation>
    <scope>NUCLEOTIDE SEQUENCE</scope>
    <source>
        <strain evidence="2">CBS 121410</strain>
    </source>
</reference>
<dbReference type="Pfam" id="PF13091">
    <property type="entry name" value="PLDc_2"/>
    <property type="match status" value="1"/>
</dbReference>
<dbReference type="PROSITE" id="PS50035">
    <property type="entry name" value="PLD"/>
    <property type="match status" value="2"/>
</dbReference>
<dbReference type="PANTHER" id="PTHR21248">
    <property type="entry name" value="CARDIOLIPIN SYNTHASE"/>
    <property type="match status" value="1"/>
</dbReference>
<protein>
    <submittedName>
        <fullName evidence="2">Phospholipase D/nuclease</fullName>
    </submittedName>
</protein>
<dbReference type="GO" id="GO:0030572">
    <property type="term" value="F:phosphatidyltransferase activity"/>
    <property type="evidence" value="ECO:0007669"/>
    <property type="project" value="UniProtKB-ARBA"/>
</dbReference>
<evidence type="ECO:0000259" key="1">
    <source>
        <dbReference type="PROSITE" id="PS50035"/>
    </source>
</evidence>
<dbReference type="SUPFAM" id="SSF56024">
    <property type="entry name" value="Phospholipase D/nuclease"/>
    <property type="match status" value="2"/>
</dbReference>
<dbReference type="GO" id="GO:0032049">
    <property type="term" value="P:cardiolipin biosynthetic process"/>
    <property type="evidence" value="ECO:0007669"/>
    <property type="project" value="UniProtKB-ARBA"/>
</dbReference>
<evidence type="ECO:0000313" key="3">
    <source>
        <dbReference type="Proteomes" id="UP000799776"/>
    </source>
</evidence>